<evidence type="ECO:0000313" key="2">
    <source>
        <dbReference type="Proteomes" id="UP000757900"/>
    </source>
</evidence>
<dbReference type="Proteomes" id="UP000757900">
    <property type="component" value="Unassembled WGS sequence"/>
</dbReference>
<evidence type="ECO:0000313" key="1">
    <source>
        <dbReference type="EMBL" id="MBF0934372.1"/>
    </source>
</evidence>
<gene>
    <name evidence="1" type="ORF">HXK00_01855</name>
</gene>
<name>A0A929QTD6_ABIDE</name>
<protein>
    <submittedName>
        <fullName evidence="1">Uncharacterized protein</fullName>
    </submittedName>
</protein>
<comment type="caution">
    <text evidence="1">The sequence shown here is derived from an EMBL/GenBank/DDBJ whole genome shotgun (WGS) entry which is preliminary data.</text>
</comment>
<reference evidence="1" key="1">
    <citation type="submission" date="2020-04" db="EMBL/GenBank/DDBJ databases">
        <title>Deep metagenomics examines the oral microbiome during advanced dental caries in children, revealing novel taxa and co-occurrences with host molecules.</title>
        <authorList>
            <person name="Baker J.L."/>
            <person name="Morton J.T."/>
            <person name="Dinis M."/>
            <person name="Alvarez R."/>
            <person name="Tran N.C."/>
            <person name="Knight R."/>
            <person name="Edlund A."/>
        </authorList>
    </citation>
    <scope>NUCLEOTIDE SEQUENCE</scope>
    <source>
        <strain evidence="1">JCVI_23_bin.16</strain>
    </source>
</reference>
<sequence>MFVENDYILRQIKQIIRNLASLTNLQTVFDLLSDTINVQDEATVLKVTNAYYAELIRIKLQSKDSEYMERLSYNSGLPLHALNNMVSGEEMLNKEQVELLKAYFGD</sequence>
<proteinExistence type="predicted"/>
<accession>A0A929QTD6</accession>
<dbReference type="AlphaFoldDB" id="A0A929QTD6"/>
<organism evidence="1 2">
    <name type="scientific">Abiotrophia defectiva</name>
    <name type="common">Streptococcus defectivus</name>
    <dbReference type="NCBI Taxonomy" id="46125"/>
    <lineage>
        <taxon>Bacteria</taxon>
        <taxon>Bacillati</taxon>
        <taxon>Bacillota</taxon>
        <taxon>Bacilli</taxon>
        <taxon>Lactobacillales</taxon>
        <taxon>Aerococcaceae</taxon>
        <taxon>Abiotrophia</taxon>
    </lineage>
</organism>
<dbReference type="EMBL" id="JABZFV010000017">
    <property type="protein sequence ID" value="MBF0934372.1"/>
    <property type="molecule type" value="Genomic_DNA"/>
</dbReference>